<evidence type="ECO:0000256" key="1">
    <source>
        <dbReference type="SAM" id="Phobius"/>
    </source>
</evidence>
<gene>
    <name evidence="2" type="ORF">SAMN06265361_103319</name>
</gene>
<dbReference type="RefSeq" id="WP_022738097.1">
    <property type="nucleotide sequence ID" value="NZ_FXTU01000003.1"/>
</dbReference>
<feature type="transmembrane region" description="Helical" evidence="1">
    <location>
        <begin position="15"/>
        <end position="38"/>
    </location>
</feature>
<organism evidence="2 3">
    <name type="scientific">Laceyella tengchongensis</name>
    <dbReference type="NCBI Taxonomy" id="574699"/>
    <lineage>
        <taxon>Bacteria</taxon>
        <taxon>Bacillati</taxon>
        <taxon>Bacillota</taxon>
        <taxon>Bacilli</taxon>
        <taxon>Bacillales</taxon>
        <taxon>Thermoactinomycetaceae</taxon>
        <taxon>Laceyella</taxon>
    </lineage>
</organism>
<name>A0AA45WP31_9BACL</name>
<keyword evidence="1" id="KW-0812">Transmembrane</keyword>
<reference evidence="2" key="1">
    <citation type="submission" date="2017-05" db="EMBL/GenBank/DDBJ databases">
        <authorList>
            <person name="Varghese N."/>
            <person name="Submissions S."/>
        </authorList>
    </citation>
    <scope>NUCLEOTIDE SEQUENCE</scope>
    <source>
        <strain evidence="2">DSM 45262</strain>
    </source>
</reference>
<accession>A0AA45WP31</accession>
<keyword evidence="1" id="KW-0472">Membrane</keyword>
<sequence length="42" mass="4785">MDLSYFFDATQVPSATIYAFLLNLVGIPLFFIVAGWLITRMK</sequence>
<evidence type="ECO:0000313" key="3">
    <source>
        <dbReference type="Proteomes" id="UP001157946"/>
    </source>
</evidence>
<dbReference type="EMBL" id="FXTU01000003">
    <property type="protein sequence ID" value="SMP19905.1"/>
    <property type="molecule type" value="Genomic_DNA"/>
</dbReference>
<protein>
    <submittedName>
        <fullName evidence="2">Uncharacterized protein</fullName>
    </submittedName>
</protein>
<keyword evidence="3" id="KW-1185">Reference proteome</keyword>
<evidence type="ECO:0000313" key="2">
    <source>
        <dbReference type="EMBL" id="SMP19905.1"/>
    </source>
</evidence>
<dbReference type="Proteomes" id="UP001157946">
    <property type="component" value="Unassembled WGS sequence"/>
</dbReference>
<dbReference type="AlphaFoldDB" id="A0AA45WP31"/>
<comment type="caution">
    <text evidence="2">The sequence shown here is derived from an EMBL/GenBank/DDBJ whole genome shotgun (WGS) entry which is preliminary data.</text>
</comment>
<keyword evidence="1" id="KW-1133">Transmembrane helix</keyword>
<proteinExistence type="predicted"/>